<dbReference type="GO" id="GO:0008270">
    <property type="term" value="F:zinc ion binding"/>
    <property type="evidence" value="ECO:0007669"/>
    <property type="project" value="UniProtKB-KW"/>
</dbReference>
<keyword evidence="2 8" id="KW-0963">Cytoplasm</keyword>
<feature type="binding site" evidence="8">
    <location>
        <position position="346"/>
    </location>
    <ligand>
        <name>Zn(2+)</name>
        <dbReference type="ChEBI" id="CHEBI:29105"/>
        <label>4</label>
        <note>catalytic</note>
    </ligand>
</feature>
<keyword evidence="5 9" id="KW-0863">Zinc-finger</keyword>
<keyword evidence="6 8" id="KW-0378">Hydrolase</keyword>
<evidence type="ECO:0000256" key="1">
    <source>
        <dbReference type="ARBA" id="ARBA00022438"/>
    </source>
</evidence>
<keyword evidence="1 8" id="KW-0031">Aminopeptidase</keyword>
<name>A0A2X0LLD7_9BASI</name>
<comment type="cofactor">
    <cofactor evidence="10">
        <name>Co(2+)</name>
        <dbReference type="ChEBI" id="CHEBI:48828"/>
    </cofactor>
    <cofactor evidence="10">
        <name>Zn(2+)</name>
        <dbReference type="ChEBI" id="CHEBI:29105"/>
    </cofactor>
    <cofactor evidence="10">
        <name>Mn(2+)</name>
        <dbReference type="ChEBI" id="CHEBI:29035"/>
    </cofactor>
    <cofactor evidence="10">
        <name>Fe(2+)</name>
        <dbReference type="ChEBI" id="CHEBI:29033"/>
    </cofactor>
    <text evidence="10">Binds 2 divalent metal cations per subunit. Has a high-affinity and a low affinity metal-binding site. The true nature of the physiological cofactor is under debate. The enzyme is active with cobalt, zinc, manganese or divalent iron ions.</text>
</comment>
<keyword evidence="4 8" id="KW-0479">Metal-binding</keyword>
<dbReference type="Pfam" id="PF00557">
    <property type="entry name" value="Peptidase_M24"/>
    <property type="match status" value="1"/>
</dbReference>
<dbReference type="GO" id="GO:0005829">
    <property type="term" value="C:cytosol"/>
    <property type="evidence" value="ECO:0007669"/>
    <property type="project" value="TreeGrafter"/>
</dbReference>
<dbReference type="InterPro" id="IPR000994">
    <property type="entry name" value="Pept_M24"/>
</dbReference>
<dbReference type="Gene3D" id="3.90.230.10">
    <property type="entry name" value="Creatinase/methionine aminopeptidase superfamily"/>
    <property type="match status" value="1"/>
</dbReference>
<dbReference type="CDD" id="cd01086">
    <property type="entry name" value="MetAP1"/>
    <property type="match status" value="1"/>
</dbReference>
<feature type="binding site" evidence="8">
    <location>
        <position position="410"/>
    </location>
    <ligand>
        <name>Zn(2+)</name>
        <dbReference type="ChEBI" id="CHEBI:29105"/>
        <label>3</label>
    </ligand>
</feature>
<dbReference type="OrthoDB" id="3209743at2759"/>
<comment type="cofactor">
    <cofactor evidence="8">
        <name>Zn(2+)</name>
        <dbReference type="ChEBI" id="CHEBI:29105"/>
    </cofactor>
    <cofactor evidence="8">
        <name>Co(2+)</name>
        <dbReference type="ChEBI" id="CHEBI:48828"/>
    </cofactor>
    <cofactor evidence="8">
        <name>Mn(2+)</name>
        <dbReference type="ChEBI" id="CHEBI:29035"/>
    </cofactor>
    <cofactor evidence="8">
        <name>Fe(2+)</name>
        <dbReference type="ChEBI" id="CHEBI:29033"/>
    </cofactor>
    <text evidence="8">Binds 2 divalent metal cations per subunit. Has a high-affinity and a low affinity metal-binding site. The true nature of the physiological cofactor is under debate. The enzyme is active with zinc, cobalt, manganese or divalent iron ions. Has high activity with zinc; zinc cofactor is transferred into the active site region by the ZNG1 zinc chaperone.</text>
</comment>
<dbReference type="InterPro" id="IPR036005">
    <property type="entry name" value="Creatinase/aminopeptidase-like"/>
</dbReference>
<comment type="subunit">
    <text evidence="8">Associates with the 60S ribosomal subunit of the 80S translational complex.</text>
</comment>
<evidence type="ECO:0000256" key="7">
    <source>
        <dbReference type="ARBA" id="ARBA00022833"/>
    </source>
</evidence>
<comment type="catalytic activity">
    <reaction evidence="8 10">
        <text>Release of N-terminal amino acids, preferentially methionine, from peptides and arylamides.</text>
        <dbReference type="EC" id="3.4.11.18"/>
    </reaction>
</comment>
<dbReference type="InterPro" id="IPR002467">
    <property type="entry name" value="Pept_M24A_MAP1"/>
</dbReference>
<evidence type="ECO:0000256" key="5">
    <source>
        <dbReference type="ARBA" id="ARBA00022771"/>
    </source>
</evidence>
<feature type="binding site" evidence="8">
    <location>
        <position position="379"/>
    </location>
    <ligand>
        <name>Zn(2+)</name>
        <dbReference type="ChEBI" id="CHEBI:29105"/>
        <label>4</label>
        <note>catalytic</note>
    </ligand>
</feature>
<gene>
    <name evidence="13" type="ORF">BZ3500_MVSOF-1268-A1-R1_CHR4-2G06924</name>
</gene>
<dbReference type="AlphaFoldDB" id="A0A2X0LLD7"/>
<evidence type="ECO:0000256" key="10">
    <source>
        <dbReference type="RuleBase" id="RU003653"/>
    </source>
</evidence>
<evidence type="ECO:0000313" key="13">
    <source>
        <dbReference type="EMBL" id="SCZ97003.1"/>
    </source>
</evidence>
<dbReference type="PANTHER" id="PTHR43330:SF7">
    <property type="entry name" value="METHIONINE AMINOPEPTIDASE 1"/>
    <property type="match status" value="1"/>
</dbReference>
<evidence type="ECO:0000256" key="2">
    <source>
        <dbReference type="ARBA" id="ARBA00022490"/>
    </source>
</evidence>
<dbReference type="EC" id="3.4.11.18" evidence="10"/>
<accession>A0A2X0LLD7</accession>
<dbReference type="GO" id="GO:0006508">
    <property type="term" value="P:proteolysis"/>
    <property type="evidence" value="ECO:0007669"/>
    <property type="project" value="UniProtKB-KW"/>
</dbReference>
<dbReference type="EMBL" id="FMWP01000092">
    <property type="protein sequence ID" value="SCZ97003.1"/>
    <property type="molecule type" value="Genomic_DNA"/>
</dbReference>
<comment type="similarity">
    <text evidence="8 9">Belongs to the peptidase M24A family. Methionine aminopeptidase type 1 subfamily.</text>
</comment>
<dbReference type="PROSITE" id="PS00680">
    <property type="entry name" value="MAP_1"/>
    <property type="match status" value="1"/>
</dbReference>
<dbReference type="GO" id="GO:0004239">
    <property type="term" value="F:initiator methionyl aminopeptidase activity"/>
    <property type="evidence" value="ECO:0007669"/>
    <property type="project" value="UniProtKB-UniRule"/>
</dbReference>
<feature type="binding site" evidence="8">
    <location>
        <position position="410"/>
    </location>
    <ligand>
        <name>Zn(2+)</name>
        <dbReference type="ChEBI" id="CHEBI:29105"/>
        <label>4</label>
        <note>catalytic</note>
    </ligand>
</feature>
<evidence type="ECO:0000256" key="3">
    <source>
        <dbReference type="ARBA" id="ARBA00022670"/>
    </source>
</evidence>
<dbReference type="PANTHER" id="PTHR43330">
    <property type="entry name" value="METHIONINE AMINOPEPTIDASE"/>
    <property type="match status" value="1"/>
</dbReference>
<organism evidence="13 14">
    <name type="scientific">Microbotryum saponariae</name>
    <dbReference type="NCBI Taxonomy" id="289078"/>
    <lineage>
        <taxon>Eukaryota</taxon>
        <taxon>Fungi</taxon>
        <taxon>Dikarya</taxon>
        <taxon>Basidiomycota</taxon>
        <taxon>Pucciniomycotina</taxon>
        <taxon>Microbotryomycetes</taxon>
        <taxon>Microbotryales</taxon>
        <taxon>Microbotryaceae</taxon>
        <taxon>Microbotryum</taxon>
    </lineage>
</organism>
<dbReference type="Proteomes" id="UP000249723">
    <property type="component" value="Unassembled WGS sequence"/>
</dbReference>
<sequence length="441" mass="48261">MVTATTNGSSASSTPRVIDSGIPCANCGKPASRSNTCKLCQDQNIVSLFCTPDCYRSNYKTHKKLHTPAAQGNYTFPPGTADPFAGRYRYTGPLRAVYPKEPVPTRTVPETIPRPEYVNNGQSSLKRDSLYASSQCKRTLSEPSASQTSGLMILLPSLSFAAKGRSFAEEIANRTERYGRILSKKEIVGMREVCRLGREVLDIAASKIAPGVTTLDIDAVVHEECMKRNAYPSPLGYHRFPRSVCTSVNEVICHGIPDARPLEDGDIVNLDVTLYYNGFHGDLNATYPVGTKVSDENLRLLKTARKCLDEAIRLVKPGMQYKDLGNTIEAIAKKDGFSVNHTYGGHGINNLFHCTPNISHYAGNKNIGVMKVGQCFTIEPMICVGQYKEDHWPDVWTAVTVDGKASAQFEETMIVTETGVEVLTAGPGWALPECDTEIVPL</sequence>
<dbReference type="InterPro" id="IPR031615">
    <property type="entry name" value="Zfn-C6H2"/>
</dbReference>
<dbReference type="SUPFAM" id="SSF55920">
    <property type="entry name" value="Creatinase/aminopeptidase"/>
    <property type="match status" value="1"/>
</dbReference>
<evidence type="ECO:0000256" key="11">
    <source>
        <dbReference type="SAM" id="MobiDB-lite"/>
    </source>
</evidence>
<evidence type="ECO:0000313" key="14">
    <source>
        <dbReference type="Proteomes" id="UP000249723"/>
    </source>
</evidence>
<feature type="binding site" evidence="8">
    <location>
        <position position="353"/>
    </location>
    <ligand>
        <name>a protein</name>
        <dbReference type="ChEBI" id="CHEBI:16541"/>
    </ligand>
    <ligandPart>
        <name>N-terminal L-methionine residue</name>
        <dbReference type="ChEBI" id="CHEBI:64731"/>
    </ligandPart>
</feature>
<feature type="binding site" evidence="8">
    <location>
        <position position="271"/>
    </location>
    <ligand>
        <name>Zn(2+)</name>
        <dbReference type="ChEBI" id="CHEBI:29105"/>
        <label>3</label>
    </ligand>
</feature>
<keyword evidence="14" id="KW-1185">Reference proteome</keyword>
<feature type="binding site" evidence="8">
    <location>
        <position position="282"/>
    </location>
    <ligand>
        <name>Zn(2+)</name>
        <dbReference type="ChEBI" id="CHEBI:29105"/>
        <label>4</label>
        <note>catalytic</note>
    </ligand>
</feature>
<evidence type="ECO:0000256" key="9">
    <source>
        <dbReference type="PROSITE-ProRule" id="PRU01357"/>
    </source>
</evidence>
<evidence type="ECO:0000256" key="8">
    <source>
        <dbReference type="HAMAP-Rule" id="MF_03174"/>
    </source>
</evidence>
<reference evidence="14" key="1">
    <citation type="submission" date="2016-10" db="EMBL/GenBank/DDBJ databases">
        <authorList>
            <person name="Jeantristanb JTB J.-T."/>
            <person name="Ricardo R."/>
        </authorList>
    </citation>
    <scope>NUCLEOTIDE SEQUENCE [LARGE SCALE GENOMIC DNA]</scope>
</reference>
<evidence type="ECO:0000259" key="12">
    <source>
        <dbReference type="PROSITE" id="PS52013"/>
    </source>
</evidence>
<dbReference type="GO" id="GO:0070006">
    <property type="term" value="F:metalloaminopeptidase activity"/>
    <property type="evidence" value="ECO:0007669"/>
    <property type="project" value="UniProtKB-UniRule"/>
</dbReference>
<dbReference type="PRINTS" id="PR00599">
    <property type="entry name" value="MAPEPTIDASE"/>
</dbReference>
<dbReference type="HAMAP" id="MF_01974">
    <property type="entry name" value="MetAP_1"/>
    <property type="match status" value="1"/>
</dbReference>
<proteinExistence type="inferred from homology"/>
<dbReference type="PROSITE" id="PS52013">
    <property type="entry name" value="ZF_C6H2"/>
    <property type="match status" value="1"/>
</dbReference>
<protein>
    <recommendedName>
        <fullName evidence="10">Methionine aminopeptidase</fullName>
        <ecNumber evidence="10">3.4.11.18</ecNumber>
    </recommendedName>
</protein>
<keyword evidence="3 8" id="KW-0645">Protease</keyword>
<dbReference type="NCBIfam" id="TIGR00500">
    <property type="entry name" value="met_pdase_I"/>
    <property type="match status" value="1"/>
</dbReference>
<feature type="binding site" evidence="8">
    <location>
        <position position="282"/>
    </location>
    <ligand>
        <name>Zn(2+)</name>
        <dbReference type="ChEBI" id="CHEBI:29105"/>
        <label>3</label>
    </ligand>
</feature>
<dbReference type="InterPro" id="IPR001714">
    <property type="entry name" value="Pept_M24_MAP"/>
</dbReference>
<feature type="binding site" evidence="8">
    <location>
        <position position="254"/>
    </location>
    <ligand>
        <name>a protein</name>
        <dbReference type="ChEBI" id="CHEBI:16541"/>
    </ligand>
    <ligandPart>
        <name>N-terminal L-methionine residue</name>
        <dbReference type="ChEBI" id="CHEBI:64731"/>
    </ligandPart>
</feature>
<keyword evidence="7" id="KW-0862">Zinc</keyword>
<comment type="function">
    <text evidence="8 10">Cotranslationally removes the N-terminal methionine from nascent proteins. The N-terminal methionine is often cleaved when the second residue in the primary sequence is small and uncharged (Met-Ala-, Cys, Gly, Pro, Ser, Thr, or Val).</text>
</comment>
<feature type="region of interest" description="Disordered" evidence="11">
    <location>
        <begin position="105"/>
        <end position="124"/>
    </location>
</feature>
<dbReference type="Pfam" id="PF15801">
    <property type="entry name" value="zf-C6H2"/>
    <property type="match status" value="1"/>
</dbReference>
<evidence type="ECO:0000256" key="6">
    <source>
        <dbReference type="ARBA" id="ARBA00022801"/>
    </source>
</evidence>
<dbReference type="STRING" id="289078.A0A2X0LLD7"/>
<comment type="subcellular location">
    <subcellularLocation>
        <location evidence="8">Cytoplasm</location>
    </subcellularLocation>
</comment>
<feature type="domain" description="C6H2-type" evidence="12">
    <location>
        <begin position="21"/>
        <end position="73"/>
    </location>
</feature>
<evidence type="ECO:0000256" key="4">
    <source>
        <dbReference type="ARBA" id="ARBA00022723"/>
    </source>
</evidence>